<name>A0A444ITW2_9BACT</name>
<dbReference type="AlphaFoldDB" id="A0A444ITW2"/>
<proteinExistence type="predicted"/>
<evidence type="ECO:0000256" key="1">
    <source>
        <dbReference type="SAM" id="MobiDB-lite"/>
    </source>
</evidence>
<protein>
    <submittedName>
        <fullName evidence="2">Uncharacterized protein</fullName>
    </submittedName>
</protein>
<evidence type="ECO:0000313" key="3">
    <source>
        <dbReference type="Proteomes" id="UP000287853"/>
    </source>
</evidence>
<gene>
    <name evidence="2" type="ORF">H206_01843</name>
</gene>
<evidence type="ECO:0000313" key="2">
    <source>
        <dbReference type="EMBL" id="RWX44324.1"/>
    </source>
</evidence>
<feature type="region of interest" description="Disordered" evidence="1">
    <location>
        <begin position="1"/>
        <end position="40"/>
    </location>
</feature>
<reference evidence="2 3" key="1">
    <citation type="submission" date="2017-01" db="EMBL/GenBank/DDBJ databases">
        <title>The cable genome- insights into the physiology and evolution of filamentous bacteria capable of sulfide oxidation via long distance electron transfer.</title>
        <authorList>
            <person name="Schreiber L."/>
            <person name="Bjerg J.T."/>
            <person name="Boggild A."/>
            <person name="Van De Vossenberg J."/>
            <person name="Meysman F."/>
            <person name="Nielsen L.P."/>
            <person name="Schramm A."/>
            <person name="Kjeldsen K.U."/>
        </authorList>
    </citation>
    <scope>NUCLEOTIDE SEQUENCE [LARGE SCALE GENOMIC DNA]</scope>
    <source>
        <strain evidence="2">MCF</strain>
    </source>
</reference>
<comment type="caution">
    <text evidence="2">The sequence shown here is derived from an EMBL/GenBank/DDBJ whole genome shotgun (WGS) entry which is preliminary data.</text>
</comment>
<sequence>MSKQDSSLKDWQKNELAKSLARFPERKEGSAATADERLSG</sequence>
<dbReference type="EMBL" id="MTKO01000097">
    <property type="protein sequence ID" value="RWX44324.1"/>
    <property type="molecule type" value="Genomic_DNA"/>
</dbReference>
<feature type="compositionally biased region" description="Basic and acidic residues" evidence="1">
    <location>
        <begin position="23"/>
        <end position="40"/>
    </location>
</feature>
<organism evidence="2 3">
    <name type="scientific">Candidatus Electrothrix aarhusensis</name>
    <dbReference type="NCBI Taxonomy" id="1859131"/>
    <lineage>
        <taxon>Bacteria</taxon>
        <taxon>Pseudomonadati</taxon>
        <taxon>Thermodesulfobacteriota</taxon>
        <taxon>Desulfobulbia</taxon>
        <taxon>Desulfobulbales</taxon>
        <taxon>Desulfobulbaceae</taxon>
        <taxon>Candidatus Electrothrix</taxon>
    </lineage>
</organism>
<dbReference type="Proteomes" id="UP000287853">
    <property type="component" value="Unassembled WGS sequence"/>
</dbReference>
<keyword evidence="3" id="KW-1185">Reference proteome</keyword>
<feature type="compositionally biased region" description="Basic and acidic residues" evidence="1">
    <location>
        <begin position="1"/>
        <end position="16"/>
    </location>
</feature>
<accession>A0A444ITW2</accession>